<name>G0NMX3_CAEBE</name>
<dbReference type="Proteomes" id="UP000008068">
    <property type="component" value="Unassembled WGS sequence"/>
</dbReference>
<accession>G0NMX3</accession>
<reference evidence="3" key="1">
    <citation type="submission" date="2011-07" db="EMBL/GenBank/DDBJ databases">
        <authorList>
            <consortium name="Caenorhabditis brenneri Sequencing and Analysis Consortium"/>
            <person name="Wilson R.K."/>
        </authorList>
    </citation>
    <scope>NUCLEOTIDE SEQUENCE [LARGE SCALE GENOMIC DNA]</scope>
    <source>
        <strain evidence="3">PB2801</strain>
    </source>
</reference>
<evidence type="ECO:0000313" key="3">
    <source>
        <dbReference type="Proteomes" id="UP000008068"/>
    </source>
</evidence>
<keyword evidence="3" id="KW-1185">Reference proteome</keyword>
<evidence type="ECO:0000259" key="1">
    <source>
        <dbReference type="PROSITE" id="PS50828"/>
    </source>
</evidence>
<dbReference type="SUPFAM" id="SSF160443">
    <property type="entry name" value="SMR domain-like"/>
    <property type="match status" value="1"/>
</dbReference>
<feature type="domain" description="Smr" evidence="1">
    <location>
        <begin position="173"/>
        <end position="243"/>
    </location>
</feature>
<dbReference type="Gene3D" id="3.30.1370.110">
    <property type="match status" value="1"/>
</dbReference>
<dbReference type="InterPro" id="IPR036063">
    <property type="entry name" value="Smr_dom_sf"/>
</dbReference>
<dbReference type="AlphaFoldDB" id="G0NMX3"/>
<dbReference type="SMART" id="SM00463">
    <property type="entry name" value="SMR"/>
    <property type="match status" value="1"/>
</dbReference>
<dbReference type="EMBL" id="GL379912">
    <property type="protein sequence ID" value="EGT34415.1"/>
    <property type="molecule type" value="Genomic_DNA"/>
</dbReference>
<protein>
    <recommendedName>
        <fullName evidence="1">Smr domain-containing protein</fullName>
    </recommendedName>
</protein>
<evidence type="ECO:0000313" key="2">
    <source>
        <dbReference type="EMBL" id="EGT34415.1"/>
    </source>
</evidence>
<dbReference type="HOGENOM" id="CLU_1031449_0_0_1"/>
<proteinExistence type="predicted"/>
<dbReference type="PROSITE" id="PS50828">
    <property type="entry name" value="SMR"/>
    <property type="match status" value="1"/>
</dbReference>
<gene>
    <name evidence="2" type="ORF">CAEBREN_15820</name>
</gene>
<organism evidence="3">
    <name type="scientific">Caenorhabditis brenneri</name>
    <name type="common">Nematode worm</name>
    <dbReference type="NCBI Taxonomy" id="135651"/>
    <lineage>
        <taxon>Eukaryota</taxon>
        <taxon>Metazoa</taxon>
        <taxon>Ecdysozoa</taxon>
        <taxon>Nematoda</taxon>
        <taxon>Chromadorea</taxon>
        <taxon>Rhabditida</taxon>
        <taxon>Rhabditina</taxon>
        <taxon>Rhabditomorpha</taxon>
        <taxon>Rhabditoidea</taxon>
        <taxon>Rhabditidae</taxon>
        <taxon>Peloderinae</taxon>
        <taxon>Caenorhabditis</taxon>
    </lineage>
</organism>
<dbReference type="InterPro" id="IPR002625">
    <property type="entry name" value="Smr_dom"/>
</dbReference>
<dbReference type="OrthoDB" id="5907147at2759"/>
<dbReference type="eggNOG" id="ENOG502RAM9">
    <property type="taxonomic scope" value="Eukaryota"/>
</dbReference>
<dbReference type="InParanoid" id="G0NMX3"/>
<sequence length="270" mass="31608">MSRRDSANRNAQYLEQLQKEFKDFRKDENNKENKSSKPNEICSEIVGIEANFLKTFLGNETFFEIDAYVQQLCHNERKAIRSKKFKNIEELSFAFSGTSTYSVRDYWIKHLYHLHDRNLVKTAEALAMDKSIVFGENEKNLLKNNSQLIDHFVRQRNFPVERIGELKPSLLKFELHWFTVDGAKKFVKEVLEKTSGPELHLVTGIGLNSRNKESLIKKMLLDVYQKRIRVCEKNEGILILNVDQNECSVKENSSPFHRTSGRSTHYRLFV</sequence>